<dbReference type="Proteomes" id="UP000050863">
    <property type="component" value="Unassembled WGS sequence"/>
</dbReference>
<organism evidence="1 2">
    <name type="scientific">Bradyrhizobium jicamae</name>
    <dbReference type="NCBI Taxonomy" id="280332"/>
    <lineage>
        <taxon>Bacteria</taxon>
        <taxon>Pseudomonadati</taxon>
        <taxon>Pseudomonadota</taxon>
        <taxon>Alphaproteobacteria</taxon>
        <taxon>Hyphomicrobiales</taxon>
        <taxon>Nitrobacteraceae</taxon>
        <taxon>Bradyrhizobium</taxon>
    </lineage>
</organism>
<evidence type="ECO:0000313" key="2">
    <source>
        <dbReference type="Proteomes" id="UP000050863"/>
    </source>
</evidence>
<evidence type="ECO:0000313" key="1">
    <source>
        <dbReference type="EMBL" id="KRR15149.1"/>
    </source>
</evidence>
<name>A0A0R3MBH3_9BRAD</name>
<dbReference type="AlphaFoldDB" id="A0A0R3MBH3"/>
<protein>
    <submittedName>
        <fullName evidence="1">Uncharacterized protein</fullName>
    </submittedName>
</protein>
<reference evidence="1 2" key="1">
    <citation type="submission" date="2014-03" db="EMBL/GenBank/DDBJ databases">
        <title>Bradyrhizobium valentinum sp. nov., isolated from effective nodules of Lupinus mariae-josephae, a lupine endemic of basic-lime soils in Eastern Spain.</title>
        <authorList>
            <person name="Duran D."/>
            <person name="Rey L."/>
            <person name="Navarro A."/>
            <person name="Busquets A."/>
            <person name="Imperial J."/>
            <person name="Ruiz-Argueso T."/>
        </authorList>
    </citation>
    <scope>NUCLEOTIDE SEQUENCE [LARGE SCALE GENOMIC DNA]</scope>
    <source>
        <strain evidence="1 2">PAC68</strain>
    </source>
</reference>
<keyword evidence="2" id="KW-1185">Reference proteome</keyword>
<sequence length="128" mass="14009">MSPEHATDGHKTQQAHEEIAHAAGRAADIRHLAEHDLELVHHLLPDPVHVTKVRAVAQHRFGKVETLAHGGFHCTTMRLVKGMNLSHGISWLARVDPNPTVTGGVAPPQSIVAAVQRKKIYCKACAYR</sequence>
<dbReference type="EMBL" id="LLXZ01000004">
    <property type="protein sequence ID" value="KRR15149.1"/>
    <property type="molecule type" value="Genomic_DNA"/>
</dbReference>
<gene>
    <name evidence="1" type="ORF">CQ12_07705</name>
</gene>
<comment type="caution">
    <text evidence="1">The sequence shown here is derived from an EMBL/GenBank/DDBJ whole genome shotgun (WGS) entry which is preliminary data.</text>
</comment>
<proteinExistence type="predicted"/>
<dbReference type="STRING" id="280332.CQ12_07705"/>
<accession>A0A0R3MBH3</accession>